<dbReference type="InterPro" id="IPR048760">
    <property type="entry name" value="VP0354-like_sensor_dom"/>
</dbReference>
<dbReference type="CDD" id="cd06225">
    <property type="entry name" value="HAMP"/>
    <property type="match status" value="1"/>
</dbReference>
<dbReference type="PROSITE" id="PS50885">
    <property type="entry name" value="HAMP"/>
    <property type="match status" value="1"/>
</dbReference>
<evidence type="ECO:0000256" key="1">
    <source>
        <dbReference type="SAM" id="Phobius"/>
    </source>
</evidence>
<dbReference type="NCBIfam" id="TIGR00254">
    <property type="entry name" value="GGDEF"/>
    <property type="match status" value="1"/>
</dbReference>
<evidence type="ECO:0000313" key="5">
    <source>
        <dbReference type="Proteomes" id="UP001238603"/>
    </source>
</evidence>
<dbReference type="PANTHER" id="PTHR46663">
    <property type="entry name" value="DIGUANYLATE CYCLASE DGCT-RELATED"/>
    <property type="match status" value="1"/>
</dbReference>
<dbReference type="InterPro" id="IPR029151">
    <property type="entry name" value="Sensor-like_sf"/>
</dbReference>
<dbReference type="CDD" id="cd18773">
    <property type="entry name" value="PDC1_HK_sensor"/>
    <property type="match status" value="1"/>
</dbReference>
<dbReference type="SUPFAM" id="SSF55073">
    <property type="entry name" value="Nucleotide cyclase"/>
    <property type="match status" value="1"/>
</dbReference>
<reference evidence="4 5" key="1">
    <citation type="submission" date="2023-06" db="EMBL/GenBank/DDBJ databases">
        <title>Pelomonas sp. APW6 16S ribosomal RNA gene genome sequencing and assembly.</title>
        <authorList>
            <person name="Woo H."/>
        </authorList>
    </citation>
    <scope>NUCLEOTIDE SEQUENCE [LARGE SCALE GENOMIC DNA]</scope>
    <source>
        <strain evidence="4 5">APW6</strain>
    </source>
</reference>
<dbReference type="Pfam" id="PF00990">
    <property type="entry name" value="GGDEF"/>
    <property type="match status" value="1"/>
</dbReference>
<dbReference type="PANTHER" id="PTHR46663:SF2">
    <property type="entry name" value="GGDEF DOMAIN-CONTAINING PROTEIN"/>
    <property type="match status" value="1"/>
</dbReference>
<keyword evidence="5" id="KW-1185">Reference proteome</keyword>
<dbReference type="PROSITE" id="PS50887">
    <property type="entry name" value="GGDEF"/>
    <property type="match status" value="1"/>
</dbReference>
<protein>
    <submittedName>
        <fullName evidence="4">Diguanylate cyclase</fullName>
        <ecNumber evidence="4">2.7.7.65</ecNumber>
    </submittedName>
</protein>
<keyword evidence="1" id="KW-1133">Transmembrane helix</keyword>
<proteinExistence type="predicted"/>
<dbReference type="Gene3D" id="3.30.450.20">
    <property type="entry name" value="PAS domain"/>
    <property type="match status" value="1"/>
</dbReference>
<keyword evidence="4" id="KW-0548">Nucleotidyltransferase</keyword>
<keyword evidence="1" id="KW-0472">Membrane</keyword>
<sequence>MRLGIAWRLGVALAVAGVVVAGLTGYYAYSASRHMMVAAAEQRLVTATRVLVRQLAVGLDNTARDVRLVAGHPGAGRLLLRSDPEQLARNETTLALLFRQMLETHPEYFQMRLLDAANHGVERVRVDRDDLGVMRVQGEDLQEKGHYPYVYETLRLHAGQVYVSRAVINHELGAHAGQGKPSLEVAAPVMDVHGVVLGVMVINVDLNGLFGQLAADLPPGLQLYLSNAQGEYLIHPDPRKAFAFDRGQSAVVQDEFPAVRELLVAPVGADEKTVVARSEAAQGPVAVAAFVRQPGSALKAEEDFLLGLSQPLSAVLSDSDSLGAMVLRIVAAFSALAVLLAALLARALTRPLAQIVGAVDGFVDGKPGDPLPVQRRDEIGTLARAIEHMQQQIGAQFSKLAQKQRELDHLASHDSLTGLQNRRFFMDRLDHALAHARRNQGRLAMLFVDLDRFKEVNDGEGHGAGDAVLRTLAQRLRHLVRESDTVARIGGDEFVILLDEVHEAEDVEVVARKVRDTLAEPVRWEGRELVVGASVGVARFPDHGEDAEALIAAADAAMYRAKSGGGGLICHAAPSQRHRA</sequence>
<dbReference type="InterPro" id="IPR003660">
    <property type="entry name" value="HAMP_dom"/>
</dbReference>
<dbReference type="GO" id="GO:0052621">
    <property type="term" value="F:diguanylate cyclase activity"/>
    <property type="evidence" value="ECO:0007669"/>
    <property type="project" value="UniProtKB-EC"/>
</dbReference>
<dbReference type="SUPFAM" id="SSF158472">
    <property type="entry name" value="HAMP domain-like"/>
    <property type="match status" value="1"/>
</dbReference>
<name>A0ABT7LMH6_9BURK</name>
<dbReference type="SUPFAM" id="SSF103190">
    <property type="entry name" value="Sensory domain-like"/>
    <property type="match status" value="1"/>
</dbReference>
<comment type="caution">
    <text evidence="4">The sequence shown here is derived from an EMBL/GenBank/DDBJ whole genome shotgun (WGS) entry which is preliminary data.</text>
</comment>
<dbReference type="EC" id="2.7.7.65" evidence="4"/>
<dbReference type="Gene3D" id="6.10.340.10">
    <property type="match status" value="1"/>
</dbReference>
<accession>A0ABT7LMH6</accession>
<feature type="transmembrane region" description="Helical" evidence="1">
    <location>
        <begin position="6"/>
        <end position="29"/>
    </location>
</feature>
<feature type="domain" description="HAMP" evidence="2">
    <location>
        <begin position="346"/>
        <end position="398"/>
    </location>
</feature>
<organism evidence="4 5">
    <name type="scientific">Roseateles subflavus</name>
    <dbReference type="NCBI Taxonomy" id="3053353"/>
    <lineage>
        <taxon>Bacteria</taxon>
        <taxon>Pseudomonadati</taxon>
        <taxon>Pseudomonadota</taxon>
        <taxon>Betaproteobacteria</taxon>
        <taxon>Burkholderiales</taxon>
        <taxon>Sphaerotilaceae</taxon>
        <taxon>Roseateles</taxon>
    </lineage>
</organism>
<dbReference type="EMBL" id="JASVDS010000006">
    <property type="protein sequence ID" value="MDL5034073.1"/>
    <property type="molecule type" value="Genomic_DNA"/>
</dbReference>
<evidence type="ECO:0000259" key="3">
    <source>
        <dbReference type="PROSITE" id="PS50887"/>
    </source>
</evidence>
<keyword evidence="1" id="KW-0812">Transmembrane</keyword>
<dbReference type="Gene3D" id="3.30.70.270">
    <property type="match status" value="1"/>
</dbReference>
<dbReference type="SMART" id="SM00267">
    <property type="entry name" value="GGDEF"/>
    <property type="match status" value="1"/>
</dbReference>
<dbReference type="Proteomes" id="UP001238603">
    <property type="component" value="Unassembled WGS sequence"/>
</dbReference>
<dbReference type="CDD" id="cd01949">
    <property type="entry name" value="GGDEF"/>
    <property type="match status" value="1"/>
</dbReference>
<dbReference type="Pfam" id="PF21623">
    <property type="entry name" value="HK_sensor_dom_bact"/>
    <property type="match status" value="1"/>
</dbReference>
<dbReference type="InterPro" id="IPR052163">
    <property type="entry name" value="DGC-Regulatory_Protein"/>
</dbReference>
<dbReference type="Pfam" id="PF00672">
    <property type="entry name" value="HAMP"/>
    <property type="match status" value="1"/>
</dbReference>
<gene>
    <name evidence="4" type="ORF">QRD43_19395</name>
</gene>
<evidence type="ECO:0000313" key="4">
    <source>
        <dbReference type="EMBL" id="MDL5034073.1"/>
    </source>
</evidence>
<keyword evidence="4" id="KW-0808">Transferase</keyword>
<dbReference type="InterPro" id="IPR043128">
    <property type="entry name" value="Rev_trsase/Diguanyl_cyclase"/>
</dbReference>
<dbReference type="SMART" id="SM00304">
    <property type="entry name" value="HAMP"/>
    <property type="match status" value="1"/>
</dbReference>
<feature type="domain" description="GGDEF" evidence="3">
    <location>
        <begin position="441"/>
        <end position="574"/>
    </location>
</feature>
<evidence type="ECO:0000259" key="2">
    <source>
        <dbReference type="PROSITE" id="PS50885"/>
    </source>
</evidence>
<dbReference type="RefSeq" id="WP_285984146.1">
    <property type="nucleotide sequence ID" value="NZ_JASVDS010000006.1"/>
</dbReference>
<dbReference type="InterPro" id="IPR000160">
    <property type="entry name" value="GGDEF_dom"/>
</dbReference>
<dbReference type="InterPro" id="IPR029787">
    <property type="entry name" value="Nucleotide_cyclase"/>
</dbReference>